<name>A0A4R2GMV3_9BACT</name>
<comment type="caution">
    <text evidence="1">The sequence shown here is derived from an EMBL/GenBank/DDBJ whole genome shotgun (WGS) entry which is preliminary data.</text>
</comment>
<dbReference type="RefSeq" id="WP_165921773.1">
    <property type="nucleotide sequence ID" value="NZ_SLWK01000001.1"/>
</dbReference>
<gene>
    <name evidence="1" type="ORF">EV194_101255</name>
</gene>
<dbReference type="SUPFAM" id="SSF47781">
    <property type="entry name" value="RuvA domain 2-like"/>
    <property type="match status" value="1"/>
</dbReference>
<dbReference type="EMBL" id="SLWK01000001">
    <property type="protein sequence ID" value="TCO10624.1"/>
    <property type="molecule type" value="Genomic_DNA"/>
</dbReference>
<organism evidence="1 2">
    <name type="scientific">Natronoflexus pectinivorans</name>
    <dbReference type="NCBI Taxonomy" id="682526"/>
    <lineage>
        <taxon>Bacteria</taxon>
        <taxon>Pseudomonadati</taxon>
        <taxon>Bacteroidota</taxon>
        <taxon>Bacteroidia</taxon>
        <taxon>Marinilabiliales</taxon>
        <taxon>Marinilabiliaceae</taxon>
        <taxon>Natronoflexus</taxon>
    </lineage>
</organism>
<dbReference type="Proteomes" id="UP000295221">
    <property type="component" value="Unassembled WGS sequence"/>
</dbReference>
<keyword evidence="2" id="KW-1185">Reference proteome</keyword>
<reference evidence="1 2" key="1">
    <citation type="submission" date="2019-03" db="EMBL/GenBank/DDBJ databases">
        <title>Genomic Encyclopedia of Type Strains, Phase IV (KMG-IV): sequencing the most valuable type-strain genomes for metagenomic binning, comparative biology and taxonomic classification.</title>
        <authorList>
            <person name="Goeker M."/>
        </authorList>
    </citation>
    <scope>NUCLEOTIDE SEQUENCE [LARGE SCALE GENOMIC DNA]</scope>
    <source>
        <strain evidence="1 2">DSM 24179</strain>
    </source>
</reference>
<evidence type="ECO:0000313" key="2">
    <source>
        <dbReference type="Proteomes" id="UP000295221"/>
    </source>
</evidence>
<proteinExistence type="predicted"/>
<dbReference type="InterPro" id="IPR010994">
    <property type="entry name" value="RuvA_2-like"/>
</dbReference>
<evidence type="ECO:0000313" key="1">
    <source>
        <dbReference type="EMBL" id="TCO10624.1"/>
    </source>
</evidence>
<dbReference type="AlphaFoldDB" id="A0A4R2GMV3"/>
<accession>A0A4R2GMV3</accession>
<sequence length="678" mass="78698">MVRISVIWIVFICMFHFAAGQNEDDVRLWASEIMESLAADLDEDVDLTWFTEELIRLARNPVKINRARREDLEQIFFLNDIQIEAILFRRYQLEKFVTIFDLQAVEGLDRRTIMLLEPLLLFDEELDEDHRFFRRRGDLFLRTQWVLETPSGYREREDGTTPFQGNKLKLYSRMEIEPMRDVELGFVTEKDAGEPMFNNQINTLDYVSGYLSWKPNGIVKQVIVGQYRMSTGQGLVLQTAMAPRKSSMTTSIRNRHPAYRPSLSVAEGGGLNGGLIAFGTDNFTIVPFVSIQNVGGRISEDDGGNRFITSIKTDGFHRTLTELEQRKTTLEEIYGISVRWHAGRFILDGGFLHYELEHPLYPVDRPYNIHYFRGRKNQNGWFGWQGSIYNVYWFGEVAFNDNPEPALWTGTLFALSGQLNMAMAYRRIPVDFIAPLGAPLTEAGNPAGESGFYAGMELGLPAGLSLSAYIDYFEHNWLRFQTKSPSNGYDFLSVLTHRPSRGWENLLRYRHRNKVVNVPMDNPGYETGELVQNQFRLQTRYSPDNTWSFTTRADFHYVSRFGERAESPGFLLAQDIRYRHPGEKWNATLRYAMMDVEDYETRIYAYEPDLLYSFSVPSYYGVGNRVVAMVKYTPLRRLDLWVRFSRWHYANRETIGSGNMTIPGNVSREVRFQVRKRF</sequence>
<protein>
    <submittedName>
        <fullName evidence="1">Helix-hairpin-helix protein</fullName>
    </submittedName>
</protein>